<dbReference type="GO" id="GO:0009097">
    <property type="term" value="P:isoleucine biosynthetic process"/>
    <property type="evidence" value="ECO:0007669"/>
    <property type="project" value="TreeGrafter"/>
</dbReference>
<dbReference type="InterPro" id="IPR050147">
    <property type="entry name" value="Ser/Thr_Dehydratase"/>
</dbReference>
<proteinExistence type="predicted"/>
<reference evidence="5" key="1">
    <citation type="submission" date="2018-05" db="EMBL/GenBank/DDBJ databases">
        <authorList>
            <person name="Lanie J.A."/>
            <person name="Ng W.-L."/>
            <person name="Kazmierczak K.M."/>
            <person name="Andrzejewski T.M."/>
            <person name="Davidsen T.M."/>
            <person name="Wayne K.J."/>
            <person name="Tettelin H."/>
            <person name="Glass J.I."/>
            <person name="Rusch D."/>
            <person name="Podicherti R."/>
            <person name="Tsui H.-C.T."/>
            <person name="Winkler M.E."/>
        </authorList>
    </citation>
    <scope>NUCLEOTIDE SEQUENCE</scope>
</reference>
<organism evidence="5">
    <name type="scientific">marine metagenome</name>
    <dbReference type="NCBI Taxonomy" id="408172"/>
    <lineage>
        <taxon>unclassified sequences</taxon>
        <taxon>metagenomes</taxon>
        <taxon>ecological metagenomes</taxon>
    </lineage>
</organism>
<keyword evidence="2" id="KW-0663">Pyridoxal phosphate</keyword>
<evidence type="ECO:0000313" key="5">
    <source>
        <dbReference type="EMBL" id="SVE06124.1"/>
    </source>
</evidence>
<sequence length="129" mass="13930">MRFTSEDLRTAAALVHQIVPPTQQYPWPLLAKHVGCEVWVKHENHTPTGAFKVRGGVIYLSALKTREPNSKGVIAATTGNHGQSIALAAKSLNLPSTIVVPEGNNLEKNRAMVAQGAELVVHGEDFQEA</sequence>
<dbReference type="PANTHER" id="PTHR48078">
    <property type="entry name" value="THREONINE DEHYDRATASE, MITOCHONDRIAL-RELATED"/>
    <property type="match status" value="1"/>
</dbReference>
<dbReference type="GO" id="GO:0004794">
    <property type="term" value="F:threonine deaminase activity"/>
    <property type="evidence" value="ECO:0007669"/>
    <property type="project" value="TreeGrafter"/>
</dbReference>
<name>A0A383AEL3_9ZZZZ</name>
<dbReference type="InterPro" id="IPR001926">
    <property type="entry name" value="TrpB-like_PALP"/>
</dbReference>
<dbReference type="Gene3D" id="3.40.50.1100">
    <property type="match status" value="2"/>
</dbReference>
<dbReference type="AlphaFoldDB" id="A0A383AEL3"/>
<evidence type="ECO:0000256" key="2">
    <source>
        <dbReference type="ARBA" id="ARBA00022898"/>
    </source>
</evidence>
<accession>A0A383AEL3</accession>
<comment type="cofactor">
    <cofactor evidence="1">
        <name>pyridoxal 5'-phosphate</name>
        <dbReference type="ChEBI" id="CHEBI:597326"/>
    </cofactor>
</comment>
<keyword evidence="3" id="KW-0456">Lyase</keyword>
<dbReference type="GO" id="GO:0003941">
    <property type="term" value="F:L-serine ammonia-lyase activity"/>
    <property type="evidence" value="ECO:0007669"/>
    <property type="project" value="TreeGrafter"/>
</dbReference>
<dbReference type="SUPFAM" id="SSF53686">
    <property type="entry name" value="Tryptophan synthase beta subunit-like PLP-dependent enzymes"/>
    <property type="match status" value="1"/>
</dbReference>
<dbReference type="GO" id="GO:0006567">
    <property type="term" value="P:L-threonine catabolic process"/>
    <property type="evidence" value="ECO:0007669"/>
    <property type="project" value="TreeGrafter"/>
</dbReference>
<dbReference type="GO" id="GO:0006565">
    <property type="term" value="P:L-serine catabolic process"/>
    <property type="evidence" value="ECO:0007669"/>
    <property type="project" value="TreeGrafter"/>
</dbReference>
<dbReference type="EMBL" id="UINC01191462">
    <property type="protein sequence ID" value="SVE06124.1"/>
    <property type="molecule type" value="Genomic_DNA"/>
</dbReference>
<feature type="non-terminal residue" evidence="5">
    <location>
        <position position="129"/>
    </location>
</feature>
<evidence type="ECO:0000259" key="4">
    <source>
        <dbReference type="Pfam" id="PF00291"/>
    </source>
</evidence>
<protein>
    <recommendedName>
        <fullName evidence="4">Tryptophan synthase beta chain-like PALP domain-containing protein</fullName>
    </recommendedName>
</protein>
<dbReference type="Pfam" id="PF00291">
    <property type="entry name" value="PALP"/>
    <property type="match status" value="1"/>
</dbReference>
<dbReference type="PANTHER" id="PTHR48078:SF7">
    <property type="entry name" value="BLL6502 PROTEIN"/>
    <property type="match status" value="1"/>
</dbReference>
<gene>
    <name evidence="5" type="ORF">METZ01_LOCUS458978</name>
</gene>
<feature type="domain" description="Tryptophan synthase beta chain-like PALP" evidence="4">
    <location>
        <begin position="19"/>
        <end position="129"/>
    </location>
</feature>
<evidence type="ECO:0000256" key="1">
    <source>
        <dbReference type="ARBA" id="ARBA00001933"/>
    </source>
</evidence>
<evidence type="ECO:0000256" key="3">
    <source>
        <dbReference type="ARBA" id="ARBA00023239"/>
    </source>
</evidence>
<dbReference type="InterPro" id="IPR036052">
    <property type="entry name" value="TrpB-like_PALP_sf"/>
</dbReference>